<name>A0A9N9E6S9_9GLOM</name>
<comment type="caution">
    <text evidence="1">The sequence shown here is derived from an EMBL/GenBank/DDBJ whole genome shotgun (WGS) entry which is preliminary data.</text>
</comment>
<feature type="non-terminal residue" evidence="1">
    <location>
        <position position="269"/>
    </location>
</feature>
<accession>A0A9N9E6S9</accession>
<feature type="non-terminal residue" evidence="1">
    <location>
        <position position="1"/>
    </location>
</feature>
<protein>
    <submittedName>
        <fullName evidence="1">1766_t:CDS:1</fullName>
    </submittedName>
</protein>
<proteinExistence type="predicted"/>
<dbReference type="OrthoDB" id="2410986at2759"/>
<dbReference type="AlphaFoldDB" id="A0A9N9E6S9"/>
<dbReference type="Proteomes" id="UP000789572">
    <property type="component" value="Unassembled WGS sequence"/>
</dbReference>
<sequence>TSTEITNEFQFFMMVDDKIPNDNKMRKMTLSIRVEGMKQYGEWEIGEVLEKVLSVKGQSLDDVPQFDIDKLGEPNPDSEEDAINILVGELTKKLKSFQSIKRNESTAREFISPFLTTAVSLVRDEEDTLILKSEEPLHGSRAYGILDYCIYARDAVILVSEAQNEQFNKGVAQNVMQMLSAVENLKRKRMIDDVDEGQEVPVVMYGIVTNALSWYFFRWGGDEKNPSLERSVEVHCEFELPDMGSAKRILRIIMRILQDQIHGLKNSSE</sequence>
<organism evidence="1 2">
    <name type="scientific">Paraglomus occultum</name>
    <dbReference type="NCBI Taxonomy" id="144539"/>
    <lineage>
        <taxon>Eukaryota</taxon>
        <taxon>Fungi</taxon>
        <taxon>Fungi incertae sedis</taxon>
        <taxon>Mucoromycota</taxon>
        <taxon>Glomeromycotina</taxon>
        <taxon>Glomeromycetes</taxon>
        <taxon>Paraglomerales</taxon>
        <taxon>Paraglomeraceae</taxon>
        <taxon>Paraglomus</taxon>
    </lineage>
</organism>
<gene>
    <name evidence="1" type="ORF">POCULU_LOCUS10437</name>
</gene>
<dbReference type="EMBL" id="CAJVPJ010005330">
    <property type="protein sequence ID" value="CAG8660598.1"/>
    <property type="molecule type" value="Genomic_DNA"/>
</dbReference>
<reference evidence="1" key="1">
    <citation type="submission" date="2021-06" db="EMBL/GenBank/DDBJ databases">
        <authorList>
            <person name="Kallberg Y."/>
            <person name="Tangrot J."/>
            <person name="Rosling A."/>
        </authorList>
    </citation>
    <scope>NUCLEOTIDE SEQUENCE</scope>
    <source>
        <strain evidence="1">IA702</strain>
    </source>
</reference>
<evidence type="ECO:0000313" key="1">
    <source>
        <dbReference type="EMBL" id="CAG8660598.1"/>
    </source>
</evidence>
<evidence type="ECO:0000313" key="2">
    <source>
        <dbReference type="Proteomes" id="UP000789572"/>
    </source>
</evidence>
<keyword evidence="2" id="KW-1185">Reference proteome</keyword>